<proteinExistence type="predicted"/>
<accession>A0A7C9KYM2</accession>
<reference evidence="1 2" key="1">
    <citation type="submission" date="2019-09" db="EMBL/GenBank/DDBJ databases">
        <title>H2 Metabolism Revealed by Metagenomic Analysis in Subglacial Sediment of East Antarctica.</title>
        <authorList>
            <person name="Yang Z."/>
            <person name="Zhang Y."/>
            <person name="Lv Y."/>
            <person name="Yan W."/>
            <person name="Xiao X."/>
            <person name="Sun B."/>
            <person name="Ma H."/>
        </authorList>
    </citation>
    <scope>NUCLEOTIDE SEQUENCE [LARGE SCALE GENOMIC DNA]</scope>
    <source>
        <strain evidence="1">Bin2_2</strain>
    </source>
</reference>
<comment type="caution">
    <text evidence="1">The sequence shown here is derived from an EMBL/GenBank/DDBJ whole genome shotgun (WGS) entry which is preliminary data.</text>
</comment>
<dbReference type="EMBL" id="JAAFGW010000122">
    <property type="protein sequence ID" value="NDP48490.1"/>
    <property type="molecule type" value="Genomic_DNA"/>
</dbReference>
<protein>
    <submittedName>
        <fullName evidence="1">Uncharacterized protein</fullName>
    </submittedName>
</protein>
<gene>
    <name evidence="1" type="ORF">GZ085_08905</name>
</gene>
<evidence type="ECO:0000313" key="1">
    <source>
        <dbReference type="EMBL" id="NDP48490.1"/>
    </source>
</evidence>
<name>A0A7C9KYM2_9PROT</name>
<organism evidence="1 2">
    <name type="scientific">Sulfuriferula multivorans</name>
    <dbReference type="NCBI Taxonomy" id="1559896"/>
    <lineage>
        <taxon>Bacteria</taxon>
        <taxon>Pseudomonadati</taxon>
        <taxon>Pseudomonadota</taxon>
        <taxon>Betaproteobacteria</taxon>
        <taxon>Nitrosomonadales</taxon>
        <taxon>Sulfuricellaceae</taxon>
        <taxon>Sulfuriferula</taxon>
    </lineage>
</organism>
<dbReference type="Proteomes" id="UP000483432">
    <property type="component" value="Unassembled WGS sequence"/>
</dbReference>
<sequence>MVVDAVVMRPLGLAAMLVGTVLTVVALPFTIPSGSVESSARELIVKPAAYTFTRPLGDFSDSSGEAR</sequence>
<evidence type="ECO:0000313" key="2">
    <source>
        <dbReference type="Proteomes" id="UP000483432"/>
    </source>
</evidence>
<dbReference type="AlphaFoldDB" id="A0A7C9KYM2"/>